<feature type="compositionally biased region" description="Polar residues" evidence="1">
    <location>
        <begin position="155"/>
        <end position="164"/>
    </location>
</feature>
<protein>
    <submittedName>
        <fullName evidence="2">Uncharacterized protein</fullName>
    </submittedName>
</protein>
<accession>A0A6A5YWT4</accession>
<feature type="compositionally biased region" description="Basic and acidic residues" evidence="1">
    <location>
        <begin position="114"/>
        <end position="129"/>
    </location>
</feature>
<feature type="region of interest" description="Disordered" evidence="1">
    <location>
        <begin position="91"/>
        <end position="183"/>
    </location>
</feature>
<feature type="compositionally biased region" description="Pro residues" evidence="1">
    <location>
        <begin position="131"/>
        <end position="142"/>
    </location>
</feature>
<evidence type="ECO:0000313" key="2">
    <source>
        <dbReference type="EMBL" id="KAF2111550.1"/>
    </source>
</evidence>
<dbReference type="Proteomes" id="UP000799770">
    <property type="component" value="Unassembled WGS sequence"/>
</dbReference>
<sequence>MASLDSTESILIDVYFMVPTSELKLSFDSPETAAAYQQTNKEARIFKRDPKSVVLPKPEGLEYLREARSGLVVGFTKARSAKEWSDQIAIGAVYPDGDPPSKEVRIKRQWNPQKLDEKLSRTTSPERQKPLPMPPPTVPPPPVRERPDAREKSNLKATGSSNSIMKPRDILKMLNISGKLGKG</sequence>
<proteinExistence type="predicted"/>
<dbReference type="OrthoDB" id="5422479at2759"/>
<name>A0A6A5YWT4_9PLEO</name>
<feature type="compositionally biased region" description="Basic and acidic residues" evidence="1">
    <location>
        <begin position="143"/>
        <end position="154"/>
    </location>
</feature>
<evidence type="ECO:0000256" key="1">
    <source>
        <dbReference type="SAM" id="MobiDB-lite"/>
    </source>
</evidence>
<organism evidence="2 3">
    <name type="scientific">Lophiotrema nucula</name>
    <dbReference type="NCBI Taxonomy" id="690887"/>
    <lineage>
        <taxon>Eukaryota</taxon>
        <taxon>Fungi</taxon>
        <taxon>Dikarya</taxon>
        <taxon>Ascomycota</taxon>
        <taxon>Pezizomycotina</taxon>
        <taxon>Dothideomycetes</taxon>
        <taxon>Pleosporomycetidae</taxon>
        <taxon>Pleosporales</taxon>
        <taxon>Lophiotremataceae</taxon>
        <taxon>Lophiotrema</taxon>
    </lineage>
</organism>
<dbReference type="EMBL" id="ML977334">
    <property type="protein sequence ID" value="KAF2111550.1"/>
    <property type="molecule type" value="Genomic_DNA"/>
</dbReference>
<evidence type="ECO:0000313" key="3">
    <source>
        <dbReference type="Proteomes" id="UP000799770"/>
    </source>
</evidence>
<reference evidence="2" key="1">
    <citation type="journal article" date="2020" name="Stud. Mycol.">
        <title>101 Dothideomycetes genomes: a test case for predicting lifestyles and emergence of pathogens.</title>
        <authorList>
            <person name="Haridas S."/>
            <person name="Albert R."/>
            <person name="Binder M."/>
            <person name="Bloem J."/>
            <person name="Labutti K."/>
            <person name="Salamov A."/>
            <person name="Andreopoulos B."/>
            <person name="Baker S."/>
            <person name="Barry K."/>
            <person name="Bills G."/>
            <person name="Bluhm B."/>
            <person name="Cannon C."/>
            <person name="Castanera R."/>
            <person name="Culley D."/>
            <person name="Daum C."/>
            <person name="Ezra D."/>
            <person name="Gonzalez J."/>
            <person name="Henrissat B."/>
            <person name="Kuo A."/>
            <person name="Liang C."/>
            <person name="Lipzen A."/>
            <person name="Lutzoni F."/>
            <person name="Magnuson J."/>
            <person name="Mondo S."/>
            <person name="Nolan M."/>
            <person name="Ohm R."/>
            <person name="Pangilinan J."/>
            <person name="Park H.-J."/>
            <person name="Ramirez L."/>
            <person name="Alfaro M."/>
            <person name="Sun H."/>
            <person name="Tritt A."/>
            <person name="Yoshinaga Y."/>
            <person name="Zwiers L.-H."/>
            <person name="Turgeon B."/>
            <person name="Goodwin S."/>
            <person name="Spatafora J."/>
            <person name="Crous P."/>
            <person name="Grigoriev I."/>
        </authorList>
    </citation>
    <scope>NUCLEOTIDE SEQUENCE</scope>
    <source>
        <strain evidence="2">CBS 627.86</strain>
    </source>
</reference>
<dbReference type="AlphaFoldDB" id="A0A6A5YWT4"/>
<keyword evidence="3" id="KW-1185">Reference proteome</keyword>
<gene>
    <name evidence="2" type="ORF">BDV96DRAFT_185468</name>
</gene>